<dbReference type="Proteomes" id="UP000560081">
    <property type="component" value="Unassembled WGS sequence"/>
</dbReference>
<accession>A0A7W7L328</accession>
<dbReference type="RefSeq" id="WP_260399197.1">
    <property type="nucleotide sequence ID" value="NZ_BMLA01000001.1"/>
</dbReference>
<evidence type="ECO:0000313" key="2">
    <source>
        <dbReference type="Proteomes" id="UP000560081"/>
    </source>
</evidence>
<protein>
    <submittedName>
        <fullName evidence="1">Uncharacterized protein</fullName>
    </submittedName>
</protein>
<comment type="caution">
    <text evidence="1">The sequence shown here is derived from an EMBL/GenBank/DDBJ whole genome shotgun (WGS) entry which is preliminary data.</text>
</comment>
<gene>
    <name evidence="1" type="ORF">BJ976_001094</name>
</gene>
<keyword evidence="2" id="KW-1185">Reference proteome</keyword>
<proteinExistence type="predicted"/>
<reference evidence="1 2" key="1">
    <citation type="submission" date="2020-08" db="EMBL/GenBank/DDBJ databases">
        <title>Sequencing the genomes of 1000 actinobacteria strains.</title>
        <authorList>
            <person name="Klenk H.-P."/>
        </authorList>
    </citation>
    <scope>NUCLEOTIDE SEQUENCE [LARGE SCALE GENOMIC DNA]</scope>
    <source>
        <strain evidence="1 2">DSM 19079</strain>
    </source>
</reference>
<sequence length="42" mass="4431">MSAAQTRAVSLLATACPVRAVGTNGQVSEWGRLQAGEPPHRR</sequence>
<dbReference type="AlphaFoldDB" id="A0A7W7L328"/>
<organism evidence="1 2">
    <name type="scientific">Micrococcus flavus</name>
    <dbReference type="NCBI Taxonomy" id="384602"/>
    <lineage>
        <taxon>Bacteria</taxon>
        <taxon>Bacillati</taxon>
        <taxon>Actinomycetota</taxon>
        <taxon>Actinomycetes</taxon>
        <taxon>Micrococcales</taxon>
        <taxon>Micrococcaceae</taxon>
        <taxon>Micrococcus</taxon>
    </lineage>
</organism>
<dbReference type="EMBL" id="JACHMC010000001">
    <property type="protein sequence ID" value="MBB4882743.1"/>
    <property type="molecule type" value="Genomic_DNA"/>
</dbReference>
<name>A0A7W7L328_9MICC</name>
<evidence type="ECO:0000313" key="1">
    <source>
        <dbReference type="EMBL" id="MBB4882743.1"/>
    </source>
</evidence>